<accession>A0A3S7MC31</accession>
<dbReference type="SUPFAM" id="SSF49401">
    <property type="entry name" value="Bacterial adhesins"/>
    <property type="match status" value="1"/>
</dbReference>
<geneLocation type="plasmid" evidence="2">
    <name>p15ODTXV</name>
</geneLocation>
<name>A0A3S7MC31_ECOLX</name>
<gene>
    <name evidence="2" type="primary">fedA</name>
</gene>
<dbReference type="InterPro" id="IPR036937">
    <property type="entry name" value="Adhesion_dom_fimbrial_sf"/>
</dbReference>
<keyword evidence="2" id="KW-0614">Plasmid</keyword>
<protein>
    <submittedName>
        <fullName evidence="2">Major subunit of F18 fimbria</fullName>
    </submittedName>
</protein>
<keyword evidence="1" id="KW-0732">Signal</keyword>
<organism evidence="2">
    <name type="scientific">Escherichia coli</name>
    <dbReference type="NCBI Taxonomy" id="562"/>
    <lineage>
        <taxon>Bacteria</taxon>
        <taxon>Pseudomonadati</taxon>
        <taxon>Pseudomonadota</taxon>
        <taxon>Gammaproteobacteria</taxon>
        <taxon>Enterobacterales</taxon>
        <taxon>Enterobacteriaceae</taxon>
        <taxon>Escherichia</taxon>
    </lineage>
</organism>
<dbReference type="Gene3D" id="2.60.40.1090">
    <property type="entry name" value="Fimbrial-type adhesion domain"/>
    <property type="match status" value="1"/>
</dbReference>
<dbReference type="GO" id="GO:0007155">
    <property type="term" value="P:cell adhesion"/>
    <property type="evidence" value="ECO:0007669"/>
    <property type="project" value="InterPro"/>
</dbReference>
<reference evidence="2" key="1">
    <citation type="submission" date="2018-02" db="EMBL/GenBank/DDBJ databases">
        <title>Multidrug Resistance Plasmids in Enterovirulent Escherichia coli Strains from Pigs in Switzerland.</title>
        <authorList>
            <person name="Brilhante M."/>
            <person name="Perreten V."/>
            <person name="Dona V."/>
        </authorList>
    </citation>
    <scope>NUCLEOTIDE SEQUENCE</scope>
    <source>
        <strain evidence="2">15OD0495</strain>
        <plasmid evidence="2">p15ODTXV</plasmid>
    </source>
</reference>
<dbReference type="EMBL" id="MG904998">
    <property type="protein sequence ID" value="AWU48494.1"/>
    <property type="molecule type" value="Genomic_DNA"/>
</dbReference>
<proteinExistence type="predicted"/>
<sequence length="176" mass="18138">MRSLIVKRLVFISFVALSMTAGSAMAQQGDVKFFGSVSATTCNLTPQISGTVGDTIQLGTVTPNSSGIEVPFALKASSTTGGCASLSNKTADITWSGQLTEKGFANQGGVARDSYVALKTVNGKTQPAQEVKASNSTVNFDASKATTEGFKFTAQLKGGQTPGDFQGAAAYAVTYK</sequence>
<evidence type="ECO:0000313" key="2">
    <source>
        <dbReference type="EMBL" id="AWU48494.1"/>
    </source>
</evidence>
<dbReference type="GO" id="GO:0009289">
    <property type="term" value="C:pilus"/>
    <property type="evidence" value="ECO:0007669"/>
    <property type="project" value="InterPro"/>
</dbReference>
<dbReference type="AlphaFoldDB" id="A0A3S7MC31"/>
<evidence type="ECO:0000256" key="1">
    <source>
        <dbReference type="SAM" id="SignalP"/>
    </source>
</evidence>
<feature type="signal peptide" evidence="1">
    <location>
        <begin position="1"/>
        <end position="26"/>
    </location>
</feature>
<feature type="chain" id="PRO_5019050805" evidence="1">
    <location>
        <begin position="27"/>
        <end position="176"/>
    </location>
</feature>
<dbReference type="InterPro" id="IPR008966">
    <property type="entry name" value="Adhesion_dom_sf"/>
</dbReference>